<accession>A0A644Z7M7</accession>
<organism evidence="1">
    <name type="scientific">bioreactor metagenome</name>
    <dbReference type="NCBI Taxonomy" id="1076179"/>
    <lineage>
        <taxon>unclassified sequences</taxon>
        <taxon>metagenomes</taxon>
        <taxon>ecological metagenomes</taxon>
    </lineage>
</organism>
<evidence type="ECO:0000313" key="1">
    <source>
        <dbReference type="EMBL" id="MPM34094.1"/>
    </source>
</evidence>
<dbReference type="EMBL" id="VSSQ01006868">
    <property type="protein sequence ID" value="MPM34094.1"/>
    <property type="molecule type" value="Genomic_DNA"/>
</dbReference>
<gene>
    <name evidence="1" type="ORF">SDC9_80675</name>
</gene>
<name>A0A644Z7M7_9ZZZZ</name>
<sequence length="67" mass="7775">MGTTKYTPFAVGMYREKQIVKITTLSINLFILITKSLSKLYGLRTNSIGRVYYIETLMCSLYIHYIT</sequence>
<proteinExistence type="predicted"/>
<protein>
    <submittedName>
        <fullName evidence="1">Uncharacterized protein</fullName>
    </submittedName>
</protein>
<reference evidence="1" key="1">
    <citation type="submission" date="2019-08" db="EMBL/GenBank/DDBJ databases">
        <authorList>
            <person name="Kucharzyk K."/>
            <person name="Murdoch R.W."/>
            <person name="Higgins S."/>
            <person name="Loffler F."/>
        </authorList>
    </citation>
    <scope>NUCLEOTIDE SEQUENCE</scope>
</reference>
<dbReference type="AlphaFoldDB" id="A0A644Z7M7"/>
<comment type="caution">
    <text evidence="1">The sequence shown here is derived from an EMBL/GenBank/DDBJ whole genome shotgun (WGS) entry which is preliminary data.</text>
</comment>